<dbReference type="PROSITE" id="PS50294">
    <property type="entry name" value="WD_REPEATS_REGION"/>
    <property type="match status" value="1"/>
</dbReference>
<gene>
    <name evidence="6" type="ORF">AWRI3580_g2250</name>
</gene>
<dbReference type="GO" id="GO:0006325">
    <property type="term" value="P:chromatin organization"/>
    <property type="evidence" value="ECO:0007669"/>
    <property type="project" value="UniProtKB-KW"/>
</dbReference>
<keyword evidence="2" id="KW-0677">Repeat</keyword>
<feature type="domain" description="Histone-binding protein RBBP4-like N-terminal" evidence="5">
    <location>
        <begin position="18"/>
        <end position="91"/>
    </location>
</feature>
<evidence type="ECO:0000256" key="4">
    <source>
        <dbReference type="PROSITE-ProRule" id="PRU00221"/>
    </source>
</evidence>
<name>A0A1E5RRA6_HANUV</name>
<dbReference type="OrthoDB" id="427795at2759"/>
<evidence type="ECO:0000256" key="3">
    <source>
        <dbReference type="ARBA" id="ARBA00022853"/>
    </source>
</evidence>
<evidence type="ECO:0000256" key="1">
    <source>
        <dbReference type="ARBA" id="ARBA00022574"/>
    </source>
</evidence>
<dbReference type="Pfam" id="PF00400">
    <property type="entry name" value="WD40"/>
    <property type="match status" value="3"/>
</dbReference>
<dbReference type="InterPro" id="IPR022052">
    <property type="entry name" value="Histone-bd_RBBP4-like_N"/>
</dbReference>
<dbReference type="PROSITE" id="PS50082">
    <property type="entry name" value="WD_REPEATS_2"/>
    <property type="match status" value="1"/>
</dbReference>
<organism evidence="6 7">
    <name type="scientific">Hanseniaspora uvarum</name>
    <name type="common">Yeast</name>
    <name type="synonym">Kloeckera apiculata</name>
    <dbReference type="NCBI Taxonomy" id="29833"/>
    <lineage>
        <taxon>Eukaryota</taxon>
        <taxon>Fungi</taxon>
        <taxon>Dikarya</taxon>
        <taxon>Ascomycota</taxon>
        <taxon>Saccharomycotina</taxon>
        <taxon>Saccharomycetes</taxon>
        <taxon>Saccharomycodales</taxon>
        <taxon>Saccharomycodaceae</taxon>
        <taxon>Hanseniaspora</taxon>
    </lineage>
</organism>
<dbReference type="SUPFAM" id="SSF50978">
    <property type="entry name" value="WD40 repeat-like"/>
    <property type="match status" value="1"/>
</dbReference>
<feature type="repeat" description="WD" evidence="4">
    <location>
        <begin position="281"/>
        <end position="323"/>
    </location>
</feature>
<keyword evidence="3" id="KW-0156">Chromatin regulator</keyword>
<dbReference type="VEuPathDB" id="FungiDB:AWRI3580_g2250"/>
<evidence type="ECO:0000256" key="2">
    <source>
        <dbReference type="ARBA" id="ARBA00022737"/>
    </source>
</evidence>
<dbReference type="Pfam" id="PF12265">
    <property type="entry name" value="CAF1C_H4-bd"/>
    <property type="match status" value="1"/>
</dbReference>
<dbReference type="InterPro" id="IPR050459">
    <property type="entry name" value="WD_repeat_RBAP46/RBAP48/MSI1"/>
</dbReference>
<dbReference type="SMART" id="SM00320">
    <property type="entry name" value="WD40"/>
    <property type="match status" value="6"/>
</dbReference>
<protein>
    <submittedName>
        <fullName evidence="6">Histone acetyltransferase type B subunit 2</fullName>
    </submittedName>
</protein>
<accession>A0A1E5RRA6</accession>
<dbReference type="Proteomes" id="UP000095358">
    <property type="component" value="Unassembled WGS sequence"/>
</dbReference>
<keyword evidence="7" id="KW-1185">Reference proteome</keyword>
<dbReference type="AlphaFoldDB" id="A0A1E5RRA6"/>
<comment type="caution">
    <text evidence="6">The sequence shown here is derived from an EMBL/GenBank/DDBJ whole genome shotgun (WGS) entry which is preliminary data.</text>
</comment>
<dbReference type="Gene3D" id="2.130.10.10">
    <property type="entry name" value="YVTN repeat-like/Quinoprotein amine dehydrogenase"/>
    <property type="match status" value="1"/>
</dbReference>
<dbReference type="PANTHER" id="PTHR22850">
    <property type="entry name" value="WD40 REPEAT FAMILY"/>
    <property type="match status" value="1"/>
</dbReference>
<keyword evidence="1 4" id="KW-0853">WD repeat</keyword>
<dbReference type="InterPro" id="IPR001680">
    <property type="entry name" value="WD40_rpt"/>
</dbReference>
<dbReference type="STRING" id="29833.A0A1E5RRA6"/>
<dbReference type="GO" id="GO:0016740">
    <property type="term" value="F:transferase activity"/>
    <property type="evidence" value="ECO:0007669"/>
    <property type="project" value="UniProtKB-KW"/>
</dbReference>
<proteinExistence type="predicted"/>
<dbReference type="EMBL" id="LPNN01000004">
    <property type="protein sequence ID" value="OEJ89437.1"/>
    <property type="molecule type" value="Genomic_DNA"/>
</dbReference>
<dbReference type="InterPro" id="IPR036322">
    <property type="entry name" value="WD40_repeat_dom_sf"/>
</dbReference>
<reference evidence="7" key="1">
    <citation type="journal article" date="2016" name="Genome Announc.">
        <title>Genome sequences of three species of Hanseniaspora isolated from spontaneous wine fermentations.</title>
        <authorList>
            <person name="Sternes P.R."/>
            <person name="Lee D."/>
            <person name="Kutyna D.R."/>
            <person name="Borneman A.R."/>
        </authorList>
    </citation>
    <scope>NUCLEOTIDE SEQUENCE [LARGE SCALE GENOMIC DNA]</scope>
    <source>
        <strain evidence="7">AWRI3580</strain>
    </source>
</reference>
<evidence type="ECO:0000313" key="6">
    <source>
        <dbReference type="EMBL" id="OEJ89437.1"/>
    </source>
</evidence>
<sequence>MESLLEDNEQKQPQTVDEEYALWKKNSESMYDYVSETKLGWPSMVVEWLPTPDPSLERQELLVGTLTDLDGKESNVDNKNYLKFCKIDYPSGEKQALKVFKKIEHDGEINKLKINPFDSKIVSTINEKSEINVFDRKRGFLGKLKGVHSEDDGFGLSFSKLDSSLLISAASDGKRVLWDITKMNKVAEDSTHTAGVNCIEFSSLKKSLFASVSDDSTLLLSDTRTTGGSFETVHSLKHTSVLNAVSFSPFSENLLACGGEDSLIALYDLRYFKQSNPLHVMAGHEDNITNLQWADYQDGILVSSGEDRKLIYWDINKIGNEQTPDDAEDGVPEKLFVHGGHRSIINDFSLHPSIPWLTVSTEEENYTQIYKPTDKITNPEWMEDISLDDLEN</sequence>
<dbReference type="InterPro" id="IPR015943">
    <property type="entry name" value="WD40/YVTN_repeat-like_dom_sf"/>
</dbReference>
<evidence type="ECO:0000313" key="7">
    <source>
        <dbReference type="Proteomes" id="UP000095358"/>
    </source>
</evidence>
<keyword evidence="6" id="KW-0808">Transferase</keyword>
<evidence type="ECO:0000259" key="5">
    <source>
        <dbReference type="Pfam" id="PF12265"/>
    </source>
</evidence>